<accession>A0A516KEY5</accession>
<keyword evidence="1" id="KW-0812">Transmembrane</keyword>
<dbReference type="KEGG" id="aqt:FN924_07030"/>
<keyword evidence="1" id="KW-1133">Transmembrane helix</keyword>
<proteinExistence type="predicted"/>
<keyword evidence="3" id="KW-1185">Reference proteome</keyword>
<protein>
    <submittedName>
        <fullName evidence="2">Uncharacterized protein</fullName>
    </submittedName>
</protein>
<reference evidence="2 3" key="1">
    <citation type="submission" date="2019-07" db="EMBL/GenBank/DDBJ databases">
        <authorList>
            <person name="Li J."/>
        </authorList>
    </citation>
    <scope>NUCLEOTIDE SEQUENCE [LARGE SCALE GENOMIC DNA]</scope>
    <source>
        <strain evidence="2 3">TKL69</strain>
    </source>
</reference>
<dbReference type="AlphaFoldDB" id="A0A516KEY5"/>
<sequence length="217" mass="25164">MFRNWGLKKQFLTVFLILITLPTVLFGFLIYYQTTTTFKEQAEQNTIRRMEVNEETLKSMVASIENMTSYMIYDSDFRTFFKTAKEDTHEMAYKRAEESIRGYFTFQLMTHDYINSIELRGYDGNSLEFGNPVSGEEEELDLAALHESGAPTWSSTYQVESDWGGTYNVLSLTRIINDLRNINQAIGLVRVRLDQAAVFDRMEANAPLQQGKLLYYV</sequence>
<dbReference type="EMBL" id="CP041666">
    <property type="protein sequence ID" value="QDP39940.1"/>
    <property type="molecule type" value="Genomic_DNA"/>
</dbReference>
<keyword evidence="1" id="KW-0472">Membrane</keyword>
<name>A0A516KEY5_9BACI</name>
<evidence type="ECO:0000313" key="3">
    <source>
        <dbReference type="Proteomes" id="UP000315215"/>
    </source>
</evidence>
<dbReference type="RefSeq" id="WP_143893027.1">
    <property type="nucleotide sequence ID" value="NZ_CP041666.1"/>
</dbReference>
<evidence type="ECO:0000256" key="1">
    <source>
        <dbReference type="SAM" id="Phobius"/>
    </source>
</evidence>
<gene>
    <name evidence="2" type="ORF">FN924_07030</name>
</gene>
<feature type="transmembrane region" description="Helical" evidence="1">
    <location>
        <begin position="12"/>
        <end position="32"/>
    </location>
</feature>
<evidence type="ECO:0000313" key="2">
    <source>
        <dbReference type="EMBL" id="QDP39940.1"/>
    </source>
</evidence>
<organism evidence="2 3">
    <name type="scientific">Radiobacillus deserti</name>
    <dbReference type="NCBI Taxonomy" id="2594883"/>
    <lineage>
        <taxon>Bacteria</taxon>
        <taxon>Bacillati</taxon>
        <taxon>Bacillota</taxon>
        <taxon>Bacilli</taxon>
        <taxon>Bacillales</taxon>
        <taxon>Bacillaceae</taxon>
        <taxon>Radiobacillus</taxon>
    </lineage>
</organism>
<dbReference type="Proteomes" id="UP000315215">
    <property type="component" value="Chromosome"/>
</dbReference>